<keyword evidence="2" id="KW-1185">Reference proteome</keyword>
<reference evidence="1" key="1">
    <citation type="journal article" date="2021" name="Sci. Rep.">
        <title>Diploid genomic architecture of Nitzschia inconspicua, an elite biomass production diatom.</title>
        <authorList>
            <person name="Oliver A."/>
            <person name="Podell S."/>
            <person name="Pinowska A."/>
            <person name="Traller J.C."/>
            <person name="Smith S.R."/>
            <person name="McClure R."/>
            <person name="Beliaev A."/>
            <person name="Bohutskyi P."/>
            <person name="Hill E.A."/>
            <person name="Rabines A."/>
            <person name="Zheng H."/>
            <person name="Allen L.Z."/>
            <person name="Kuo A."/>
            <person name="Grigoriev I.V."/>
            <person name="Allen A.E."/>
            <person name="Hazlebeck D."/>
            <person name="Allen E.E."/>
        </authorList>
    </citation>
    <scope>NUCLEOTIDE SEQUENCE</scope>
    <source>
        <strain evidence="1">Hildebrandi</strain>
    </source>
</reference>
<dbReference type="EMBL" id="JAGRRH010000019">
    <property type="protein sequence ID" value="KAG7350063.1"/>
    <property type="molecule type" value="Genomic_DNA"/>
</dbReference>
<proteinExistence type="predicted"/>
<evidence type="ECO:0000313" key="1">
    <source>
        <dbReference type="EMBL" id="KAG7350063.1"/>
    </source>
</evidence>
<comment type="caution">
    <text evidence="1">The sequence shown here is derived from an EMBL/GenBank/DDBJ whole genome shotgun (WGS) entry which is preliminary data.</text>
</comment>
<dbReference type="Proteomes" id="UP000693970">
    <property type="component" value="Unassembled WGS sequence"/>
</dbReference>
<organism evidence="1 2">
    <name type="scientific">Nitzschia inconspicua</name>
    <dbReference type="NCBI Taxonomy" id="303405"/>
    <lineage>
        <taxon>Eukaryota</taxon>
        <taxon>Sar</taxon>
        <taxon>Stramenopiles</taxon>
        <taxon>Ochrophyta</taxon>
        <taxon>Bacillariophyta</taxon>
        <taxon>Bacillariophyceae</taxon>
        <taxon>Bacillariophycidae</taxon>
        <taxon>Bacillariales</taxon>
        <taxon>Bacillariaceae</taxon>
        <taxon>Nitzschia</taxon>
    </lineage>
</organism>
<gene>
    <name evidence="1" type="ORF">IV203_012660</name>
</gene>
<dbReference type="AlphaFoldDB" id="A0A9K3KU98"/>
<evidence type="ECO:0000313" key="2">
    <source>
        <dbReference type="Proteomes" id="UP000693970"/>
    </source>
</evidence>
<name>A0A9K3KU98_9STRA</name>
<accession>A0A9K3KU98</accession>
<reference evidence="1" key="2">
    <citation type="submission" date="2021-04" db="EMBL/GenBank/DDBJ databases">
        <authorList>
            <person name="Podell S."/>
        </authorList>
    </citation>
    <scope>NUCLEOTIDE SEQUENCE</scope>
    <source>
        <strain evidence="1">Hildebrandi</strain>
    </source>
</reference>
<sequence length="129" mass="14073">MIVEAAPFSGLITGGLRIQVGHIAIVIFGHLVDPGVVLLKDYPPPLSISGLLGETYFQKSLVRFIHKLLTGTWHDGWLPIQSISLEIDVEQLAVEVFMEPLILCTFFVPGRMTFIQVLIPPLVVGAAAL</sequence>
<protein>
    <submittedName>
        <fullName evidence="1">Uncharacterized protein</fullName>
    </submittedName>
</protein>